<dbReference type="FunFam" id="1.25.40.840:FF:000003">
    <property type="entry name" value="Transcription regulator"/>
    <property type="match status" value="1"/>
</dbReference>
<keyword evidence="3" id="KW-0805">Transcription regulation</keyword>
<dbReference type="GO" id="GO:0005634">
    <property type="term" value="C:nucleus"/>
    <property type="evidence" value="ECO:0007669"/>
    <property type="project" value="UniProtKB-SubCell"/>
</dbReference>
<dbReference type="PANTHER" id="PTHR13162:SF11">
    <property type="entry name" value="CCR4-NOT COMPLEX COMPONENT NOT1 C-TERMINAL DOMAIN-CONTAINING PROTEIN"/>
    <property type="match status" value="1"/>
</dbReference>
<dbReference type="Pfam" id="PF16415">
    <property type="entry name" value="CNOT1_CAF1_bind"/>
    <property type="match status" value="1"/>
</dbReference>
<protein>
    <recommendedName>
        <fullName evidence="15">CCR4-NOT transcription complex subunit 1</fullName>
    </recommendedName>
</protein>
<dbReference type="InterPro" id="IPR032191">
    <property type="entry name" value="CNOT1_CAF1_bind"/>
</dbReference>
<evidence type="ECO:0000313" key="13">
    <source>
        <dbReference type="EMBL" id="RLN19015.1"/>
    </source>
</evidence>
<feature type="compositionally biased region" description="Low complexity" evidence="6">
    <location>
        <begin position="868"/>
        <end position="889"/>
    </location>
</feature>
<dbReference type="Gene3D" id="1.25.40.180">
    <property type="match status" value="1"/>
</dbReference>
<dbReference type="GO" id="GO:0030015">
    <property type="term" value="C:CCR4-NOT core complex"/>
    <property type="evidence" value="ECO:0007669"/>
    <property type="project" value="InterPro"/>
</dbReference>
<feature type="domain" description="CCR4-NOT transcription complex subunit 1" evidence="8">
    <location>
        <begin position="1169"/>
        <end position="1307"/>
    </location>
</feature>
<dbReference type="GO" id="GO:0000289">
    <property type="term" value="P:nuclear-transcribed mRNA poly(A) tail shortening"/>
    <property type="evidence" value="ECO:0007669"/>
    <property type="project" value="UniProtKB-ARBA"/>
</dbReference>
<keyword evidence="14" id="KW-1185">Reference proteome</keyword>
<gene>
    <name evidence="13" type="ORF">C2845_PM02G20320</name>
</gene>
<feature type="domain" description="CCR4-Not complex component Not1 C-terminal" evidence="7">
    <location>
        <begin position="1809"/>
        <end position="2117"/>
    </location>
</feature>
<organism evidence="13 14">
    <name type="scientific">Panicum miliaceum</name>
    <name type="common">Proso millet</name>
    <name type="synonym">Broomcorn millet</name>
    <dbReference type="NCBI Taxonomy" id="4540"/>
    <lineage>
        <taxon>Eukaryota</taxon>
        <taxon>Viridiplantae</taxon>
        <taxon>Streptophyta</taxon>
        <taxon>Embryophyta</taxon>
        <taxon>Tracheophyta</taxon>
        <taxon>Spermatophyta</taxon>
        <taxon>Magnoliopsida</taxon>
        <taxon>Liliopsida</taxon>
        <taxon>Poales</taxon>
        <taxon>Poaceae</taxon>
        <taxon>PACMAD clade</taxon>
        <taxon>Panicoideae</taxon>
        <taxon>Panicodae</taxon>
        <taxon>Paniceae</taxon>
        <taxon>Panicinae</taxon>
        <taxon>Panicum</taxon>
        <taxon>Panicum sect. Panicum</taxon>
    </lineage>
</organism>
<dbReference type="Gene3D" id="1.25.40.840">
    <property type="entry name" value="CCR4-NOT transcription complex subunit 1 TTP binding domain"/>
    <property type="match status" value="1"/>
</dbReference>
<evidence type="ECO:0000313" key="14">
    <source>
        <dbReference type="Proteomes" id="UP000275267"/>
    </source>
</evidence>
<dbReference type="GO" id="GO:0000932">
    <property type="term" value="C:P-body"/>
    <property type="evidence" value="ECO:0007669"/>
    <property type="project" value="TreeGrafter"/>
</dbReference>
<dbReference type="Pfam" id="PF16417">
    <property type="entry name" value="CNOT1_TTP_bind"/>
    <property type="match status" value="1"/>
</dbReference>
<evidence type="ECO:0000259" key="11">
    <source>
        <dbReference type="Pfam" id="PF16418"/>
    </source>
</evidence>
<dbReference type="InterPro" id="IPR038535">
    <property type="entry name" value="CNOT1_TTP_bind_sf"/>
</dbReference>
<evidence type="ECO:0000259" key="12">
    <source>
        <dbReference type="Pfam" id="PF25097"/>
    </source>
</evidence>
<evidence type="ECO:0000256" key="4">
    <source>
        <dbReference type="ARBA" id="ARBA00023163"/>
    </source>
</evidence>
<dbReference type="Pfam" id="PF04054">
    <property type="entry name" value="Not1"/>
    <property type="match status" value="1"/>
</dbReference>
<evidence type="ECO:0000256" key="2">
    <source>
        <dbReference type="ARBA" id="ARBA00022491"/>
    </source>
</evidence>
<keyword evidence="4" id="KW-0804">Transcription</keyword>
<reference evidence="14" key="1">
    <citation type="journal article" date="2019" name="Nat. Commun.">
        <title>The genome of broomcorn millet.</title>
        <authorList>
            <person name="Zou C."/>
            <person name="Miki D."/>
            <person name="Li D."/>
            <person name="Tang Q."/>
            <person name="Xiao L."/>
            <person name="Rajput S."/>
            <person name="Deng P."/>
            <person name="Jia W."/>
            <person name="Huang R."/>
            <person name="Zhang M."/>
            <person name="Sun Y."/>
            <person name="Hu J."/>
            <person name="Fu X."/>
            <person name="Schnable P.S."/>
            <person name="Li F."/>
            <person name="Zhang H."/>
            <person name="Feng B."/>
            <person name="Zhu X."/>
            <person name="Liu R."/>
            <person name="Schnable J.C."/>
            <person name="Zhu J.-K."/>
            <person name="Zhang H."/>
        </authorList>
    </citation>
    <scope>NUCLEOTIDE SEQUENCE [LARGE SCALE GENOMIC DNA]</scope>
</reference>
<evidence type="ECO:0008006" key="15">
    <source>
        <dbReference type="Google" id="ProtNLM"/>
    </source>
</evidence>
<proteinExistence type="predicted"/>
<dbReference type="PANTHER" id="PTHR13162">
    <property type="entry name" value="CCR4-NOT TRANSCRIPTION COMPLEX"/>
    <property type="match status" value="1"/>
</dbReference>
<dbReference type="FunFam" id="1.25.40.180:FF:000012">
    <property type="entry name" value="Ccr4-Not transcription complex subunit"/>
    <property type="match status" value="1"/>
</dbReference>
<dbReference type="Gene3D" id="1.25.40.790">
    <property type="match status" value="2"/>
</dbReference>
<dbReference type="GO" id="GO:0017148">
    <property type="term" value="P:negative regulation of translation"/>
    <property type="evidence" value="ECO:0007669"/>
    <property type="project" value="InterPro"/>
</dbReference>
<dbReference type="InterPro" id="IPR024557">
    <property type="entry name" value="CNOT1_dom_4"/>
</dbReference>
<comment type="subcellular location">
    <subcellularLocation>
        <location evidence="1">Nucleus</location>
    </subcellularLocation>
</comment>
<dbReference type="InterPro" id="IPR040398">
    <property type="entry name" value="Not1"/>
</dbReference>
<dbReference type="CDD" id="cd20710">
    <property type="entry name" value="NOT1_connector"/>
    <property type="match status" value="1"/>
</dbReference>
<keyword evidence="5" id="KW-0539">Nucleus</keyword>
<evidence type="ECO:0000259" key="10">
    <source>
        <dbReference type="Pfam" id="PF16417"/>
    </source>
</evidence>
<feature type="domain" description="CCR4-NOT transcription complex subunit 1 CAF1-binding" evidence="9">
    <location>
        <begin position="931"/>
        <end position="1126"/>
    </location>
</feature>
<dbReference type="Pfam" id="PF12842">
    <property type="entry name" value="DUF3819"/>
    <property type="match status" value="1"/>
</dbReference>
<dbReference type="Pfam" id="PF16418">
    <property type="entry name" value="CNOT1_HEAT"/>
    <property type="match status" value="1"/>
</dbReference>
<dbReference type="GO" id="GO:0060090">
    <property type="term" value="F:molecular adaptor activity"/>
    <property type="evidence" value="ECO:0007669"/>
    <property type="project" value="TreeGrafter"/>
</dbReference>
<dbReference type="FunFam" id="1.25.40.800:FF:000001">
    <property type="entry name" value="CCR4-NOT transcription complex subunit 1"/>
    <property type="match status" value="1"/>
</dbReference>
<feature type="domain" description="CCR4-NOT transcription complex subunit 1 HEAT repeat" evidence="11">
    <location>
        <begin position="471"/>
        <end position="527"/>
    </location>
</feature>
<evidence type="ECO:0000259" key="7">
    <source>
        <dbReference type="Pfam" id="PF04054"/>
    </source>
</evidence>
<comment type="caution">
    <text evidence="13">The sequence shown here is derived from an EMBL/GenBank/DDBJ whole genome shotgun (WGS) entry which is preliminary data.</text>
</comment>
<evidence type="ECO:0000256" key="6">
    <source>
        <dbReference type="SAM" id="MobiDB-lite"/>
    </source>
</evidence>
<dbReference type="STRING" id="4540.A0A3L6SDK7"/>
<sequence>MIPFNPAVTAEVRALIQGADESTFDPIYRELCQLADCSPDGCVLLLHVCVDELLLNVGGAKNPQPRHDLVAIIFRYCLDKPYFSTSFCEAVSTIPVNDGFLETLSNELELSAAERVGVGLALSDSENPDLNLEGRKFTIAQIEELCSNHAHSVSNERIQEIVVFLLQTDGLSKHMDSFTNIISLLNPKERPFYVPVSLQEANSNQANSSRHTELCIGSLDDDFDSLLCEIGKQISLPNIITELGYGCASDIAHCKEILSHFEPLDDMAVSKLLGAVVCTHIGVGETQNTYSIFLSAFGNSQTVDSSQLTAWNIDVLVDSINEIAPGTNWAHVMENLDHEGFNIPDEAAFRLLMSIYSRACKDPFPLHAICGSLWKNTEGQLSLLKHAVVSPNDTFTFAHCTKKMAFPDLGTLNQGNQAWYCLDLLEVLCQLAEFGYAKPVRSMLDYPLIHCPEVLLLGVSHINTTYNLIQHEVLSHVFPAMLKNNTHSRLMNYLWHINPYLTLRGFVDAHSDINCLLRTVEICEDLKECVKFLKEIMISTNYGAAEGSIQQPQATISSICQDSCPVFIKVLRSHSGQLLSNQLVDELRRVEAVYESRNHGDVGRDMPSPDVGEDIEAQANIYFQQMFAGQISVDAMIQMLLRFKESKDKRELSIFNCMISNLFEEYKFFPKYPDAQLKLAAVLFGSVIKHQLVAHLALGIALRGVLDALRKSIDSKMFMFGTTALEQFMDRVIEWPQYCNHILQISHLRGTHAELVSAIEQALAKISLSQNEPNLGPMLPVDQRSSGSQSIENIEASEASWQFINSTPTQLDRTISSFALQQRNQGFLGERSKGSTNTSQAKPMMPIGQPPLASTSSELGATPKATVSLSSQASPHHSSSASGLSQPSGFLRSRSSAPSGILRQPSYTTGFGAALNIETLVAAAERRDTPIEAPPSEVQDKIFFMINNISTSNMEVKAKEFNEVLQEQYYPWFAQYMVMKRASIEPNFHDLYLKFFDKVNSKSLNKEIMKATYENCKVLLQSDLIKSSSEERSLLKNLGSWLGKFTIGRNQTLRAKEIDPKILIVEAYERGLMIAVIPFTSKILEPCHSSIAYRPPNPWTMGILSLLVEIYNLPNLKMNLKFDIEYAAPIRLPSNSMVEDDKLMAAIPRDDIYFRINEKLNSLGPQLQYSKIMDVALDKAIKEIIGPVIQRSVTIASRTTKELILKDYAMESDDGTISRAAHLMVGTLAGSLAHVTSKKPLRVALLSHLRSLVQNLISNSETTEQISQILVDDNLDLGCALTETVATRKAVEMIDGEIKQPFSQLRRQKELQGSAYYDVSPYTQGLTRVPDVLRPKPSGNLSAVQRRVYEDFITVWHSQSSQNTSATTPATTVPVAPPDSSIASVHGPILAPSASSSFSTLQFAPFTSANQSTELIPDKTDSATTQLSSVSAQVSTTDSSGQVSGITNVASVFPPMASGDLLVGELATTTKDIGAAIQASPAVAINRLGSAFPELLNTGDALDRYQLVWQKLETLIVNNGEDAEIQVIYSDEEKKFNLDIIIGLIRSDLLNLGEYNVHLAKLIDGGRNKTATEFAISLIQTLVTQDFSSVSELFNVVDALSKLATRPGSPDSLQHLIEIARSTFNNNANYAASKDEKVIQSRDKKVLSGRPLMNNEEDNADGIAFASAADFQDKVAVLFSEWCQICDHPAMGDSVYSHYIVQLQQNGLLKGDDVTDRFFFSLTELAIAHSIVSEQTTPTGLSQQSSPQQKISYFSIDSYSKLVASVVKQSVDLGPNKGSLLHKILAVTARIIQKDAEEKKVSFNPRPYFRLFINWLNELTTSDLHHDGANFQILLLYKGTLRVLLVLLHDFPEFLCDYHFSFCDVIPPSCIQMRNVILSAFPRNMRLPDPSTPNLKIDLLAEISIAPRIMTDVDGALKAKQMKAQVDEYLKRPEGSLFLTDLKQKLLLPQNEANVAGTRYNVPLVNSLVLYVGMQAVQQLQQNKANASASAQINQSPQMDIFQIETATELFRNLVMTMDTEGRYLILNAIANQLRYPNSHTHYFSFIILYLFAEATQEIVQEQITRVLLERLIVNRPHPWGLLITFIELIKNSRYSFWTRSFTHCAPEIEKLFESVARSCGGKGADDGIGLADGGH</sequence>
<dbReference type="InterPro" id="IPR032194">
    <property type="entry name" value="CNOT1_HEAT"/>
</dbReference>
<dbReference type="Pfam" id="PF25097">
    <property type="entry name" value="ARM_Cnot1"/>
    <property type="match status" value="1"/>
</dbReference>
<feature type="region of interest" description="Disordered" evidence="6">
    <location>
        <begin position="1360"/>
        <end position="1379"/>
    </location>
</feature>
<name>A0A3L6SDK7_PANMI</name>
<evidence type="ECO:0000259" key="9">
    <source>
        <dbReference type="Pfam" id="PF16415"/>
    </source>
</evidence>
<dbReference type="InterPro" id="IPR055454">
    <property type="entry name" value="CNOT1-like_NOT1_connector"/>
</dbReference>
<dbReference type="OrthoDB" id="1933107at2759"/>
<evidence type="ECO:0000256" key="3">
    <source>
        <dbReference type="ARBA" id="ARBA00023015"/>
    </source>
</evidence>
<dbReference type="EMBL" id="PQIB02000005">
    <property type="protein sequence ID" value="RLN19015.1"/>
    <property type="molecule type" value="Genomic_DNA"/>
</dbReference>
<dbReference type="InterPro" id="IPR007196">
    <property type="entry name" value="CCR4-Not_Not1_C"/>
</dbReference>
<dbReference type="Gene3D" id="1.25.40.800">
    <property type="match status" value="1"/>
</dbReference>
<keyword evidence="2" id="KW-0678">Repressor</keyword>
<accession>A0A3L6SDK7</accession>
<feature type="domain" description="CCR4-NOT transcription complex subunit 1 TTP binding" evidence="10">
    <location>
        <begin position="610"/>
        <end position="765"/>
    </location>
</feature>
<feature type="region of interest" description="Disordered" evidence="6">
    <location>
        <begin position="826"/>
        <end position="896"/>
    </location>
</feature>
<evidence type="ECO:0000256" key="1">
    <source>
        <dbReference type="ARBA" id="ARBA00004123"/>
    </source>
</evidence>
<feature type="domain" description="CCR4-NOT transcription complex subunit 1-like NOT1 connector" evidence="12">
    <location>
        <begin position="1527"/>
        <end position="1622"/>
    </location>
</feature>
<dbReference type="Proteomes" id="UP000275267">
    <property type="component" value="Unassembled WGS sequence"/>
</dbReference>
<evidence type="ECO:0000256" key="5">
    <source>
        <dbReference type="ARBA" id="ARBA00023242"/>
    </source>
</evidence>
<evidence type="ECO:0000259" key="8">
    <source>
        <dbReference type="Pfam" id="PF12842"/>
    </source>
</evidence>
<dbReference type="InterPro" id="IPR032193">
    <property type="entry name" value="CNOT1_TTP_bind"/>
</dbReference>